<dbReference type="EMBL" id="LGRX02021895">
    <property type="protein sequence ID" value="KAK3256186.1"/>
    <property type="molecule type" value="Genomic_DNA"/>
</dbReference>
<dbReference type="InterPro" id="IPR039448">
    <property type="entry name" value="Beta_helix"/>
</dbReference>
<dbReference type="Proteomes" id="UP001190700">
    <property type="component" value="Unassembled WGS sequence"/>
</dbReference>
<gene>
    <name evidence="2" type="ORF">CYMTET_34662</name>
</gene>
<evidence type="ECO:0000313" key="2">
    <source>
        <dbReference type="EMBL" id="KAK3256186.1"/>
    </source>
</evidence>
<dbReference type="GO" id="GO:0004190">
    <property type="term" value="F:aspartic-type endopeptidase activity"/>
    <property type="evidence" value="ECO:0007669"/>
    <property type="project" value="InterPro"/>
</dbReference>
<dbReference type="GO" id="GO:0006508">
    <property type="term" value="P:proteolysis"/>
    <property type="evidence" value="ECO:0007669"/>
    <property type="project" value="InterPro"/>
</dbReference>
<comment type="caution">
    <text evidence="2">The sequence shown here is derived from an EMBL/GenBank/DDBJ whole genome shotgun (WGS) entry which is preliminary data.</text>
</comment>
<sequence>MFKPSTVSVTYAREVFVCLGVSRPGTLGGSGFNRHRGSSEIDGGVALADTGSTLIITNSTINGNNANYGGVAYIDGSSTLTITNSTISGNNAGTVGGAVALLSAGFMEIRSSTFSKNQAQ</sequence>
<dbReference type="AlphaFoldDB" id="A0AAE0KPM8"/>
<protein>
    <recommendedName>
        <fullName evidence="1">Right handed beta helix domain-containing protein</fullName>
    </recommendedName>
</protein>
<dbReference type="InterPro" id="IPR012332">
    <property type="entry name" value="Autotransporter_pectin_lyase_C"/>
</dbReference>
<dbReference type="InterPro" id="IPR011050">
    <property type="entry name" value="Pectin_lyase_fold/virulence"/>
</dbReference>
<accession>A0AAE0KPM8</accession>
<dbReference type="Gene3D" id="2.160.20.20">
    <property type="match status" value="1"/>
</dbReference>
<feature type="non-terminal residue" evidence="2">
    <location>
        <position position="120"/>
    </location>
</feature>
<dbReference type="Pfam" id="PF13229">
    <property type="entry name" value="Beta_helix"/>
    <property type="match status" value="1"/>
</dbReference>
<name>A0AAE0KPM8_9CHLO</name>
<dbReference type="InterPro" id="IPR001969">
    <property type="entry name" value="Aspartic_peptidase_AS"/>
</dbReference>
<dbReference type="SUPFAM" id="SSF51126">
    <property type="entry name" value="Pectin lyase-like"/>
    <property type="match status" value="1"/>
</dbReference>
<reference evidence="2 3" key="1">
    <citation type="journal article" date="2015" name="Genome Biol. Evol.">
        <title>Comparative Genomics of a Bacterivorous Green Alga Reveals Evolutionary Causalities and Consequences of Phago-Mixotrophic Mode of Nutrition.</title>
        <authorList>
            <person name="Burns J.A."/>
            <person name="Paasch A."/>
            <person name="Narechania A."/>
            <person name="Kim E."/>
        </authorList>
    </citation>
    <scope>NUCLEOTIDE SEQUENCE [LARGE SCALE GENOMIC DNA]</scope>
    <source>
        <strain evidence="2 3">PLY_AMNH</strain>
    </source>
</reference>
<dbReference type="PROSITE" id="PS00141">
    <property type="entry name" value="ASP_PROTEASE"/>
    <property type="match status" value="1"/>
</dbReference>
<evidence type="ECO:0000259" key="1">
    <source>
        <dbReference type="Pfam" id="PF13229"/>
    </source>
</evidence>
<organism evidence="2 3">
    <name type="scientific">Cymbomonas tetramitiformis</name>
    <dbReference type="NCBI Taxonomy" id="36881"/>
    <lineage>
        <taxon>Eukaryota</taxon>
        <taxon>Viridiplantae</taxon>
        <taxon>Chlorophyta</taxon>
        <taxon>Pyramimonadophyceae</taxon>
        <taxon>Pyramimonadales</taxon>
        <taxon>Pyramimonadaceae</taxon>
        <taxon>Cymbomonas</taxon>
    </lineage>
</organism>
<feature type="domain" description="Right handed beta helix" evidence="1">
    <location>
        <begin position="44"/>
        <end position="114"/>
    </location>
</feature>
<proteinExistence type="predicted"/>
<evidence type="ECO:0000313" key="3">
    <source>
        <dbReference type="Proteomes" id="UP001190700"/>
    </source>
</evidence>
<keyword evidence="3" id="KW-1185">Reference proteome</keyword>